<dbReference type="GO" id="GO:0016616">
    <property type="term" value="F:oxidoreductase activity, acting on the CH-OH group of donors, NAD or NADP as acceptor"/>
    <property type="evidence" value="ECO:0007669"/>
    <property type="project" value="InterPro"/>
</dbReference>
<dbReference type="AlphaFoldDB" id="A0A975A1U9"/>
<dbReference type="GO" id="GO:0006631">
    <property type="term" value="P:fatty acid metabolic process"/>
    <property type="evidence" value="ECO:0007669"/>
    <property type="project" value="InterPro"/>
</dbReference>
<dbReference type="InterPro" id="IPR013328">
    <property type="entry name" value="6PGD_dom2"/>
</dbReference>
<keyword evidence="3" id="KW-1185">Reference proteome</keyword>
<feature type="domain" description="3-hydroxyacyl-CoA dehydrogenase C-terminal" evidence="1">
    <location>
        <begin position="133"/>
        <end position="211"/>
    </location>
</feature>
<dbReference type="SUPFAM" id="SSF48179">
    <property type="entry name" value="6-phosphogluconate dehydrogenase C-terminal domain-like"/>
    <property type="match status" value="1"/>
</dbReference>
<evidence type="ECO:0000313" key="2">
    <source>
        <dbReference type="EMBL" id="QSE98605.1"/>
    </source>
</evidence>
<accession>A0A975A1U9</accession>
<name>A0A975A1U9_9BACT</name>
<gene>
    <name evidence="2" type="ORF">JR347_05870</name>
</gene>
<dbReference type="Proteomes" id="UP000662783">
    <property type="component" value="Chromosome"/>
</dbReference>
<dbReference type="Pfam" id="PF00725">
    <property type="entry name" value="3HCDH"/>
    <property type="match status" value="1"/>
</dbReference>
<dbReference type="Gene3D" id="1.10.1040.10">
    <property type="entry name" value="N-(1-d-carboxylethyl)-l-norvaline Dehydrogenase, domain 2"/>
    <property type="match status" value="1"/>
</dbReference>
<sequence>MINVLAVGNDRCIKELEDKLGDSVQLRTTYELSEVTDLSKFDVIFDFEIADNPENYLEYKELKGTIVLLNTVKITLSELAFTFGNGSADLYGFNGLPSFINREVLEVSALTEEVSENFNKLNWDYQLVDDRVGLVTPRIVLMIINEAFYTVQEGTATKEDIDLGMKLGTNYPYGPFEWLNLIGIEEVYETLEAIYEDTKEERYKIAPFLKKEYLKS</sequence>
<organism evidence="2 3">
    <name type="scientific">Fulvivirga lutea</name>
    <dbReference type="NCBI Taxonomy" id="2810512"/>
    <lineage>
        <taxon>Bacteria</taxon>
        <taxon>Pseudomonadati</taxon>
        <taxon>Bacteroidota</taxon>
        <taxon>Cytophagia</taxon>
        <taxon>Cytophagales</taxon>
        <taxon>Fulvivirgaceae</taxon>
        <taxon>Fulvivirga</taxon>
    </lineage>
</organism>
<dbReference type="PANTHER" id="PTHR48075">
    <property type="entry name" value="3-HYDROXYACYL-COA DEHYDROGENASE FAMILY PROTEIN"/>
    <property type="match status" value="1"/>
</dbReference>
<evidence type="ECO:0000313" key="3">
    <source>
        <dbReference type="Proteomes" id="UP000662783"/>
    </source>
</evidence>
<reference evidence="2" key="1">
    <citation type="submission" date="2021-02" db="EMBL/GenBank/DDBJ databases">
        <title>Fulvivirga sp. S481 isolated from sea water.</title>
        <authorList>
            <person name="Bae S.S."/>
            <person name="Baek K."/>
        </authorList>
    </citation>
    <scope>NUCLEOTIDE SEQUENCE</scope>
    <source>
        <strain evidence="2">S481</strain>
    </source>
</reference>
<dbReference type="EMBL" id="CP070608">
    <property type="protein sequence ID" value="QSE98605.1"/>
    <property type="molecule type" value="Genomic_DNA"/>
</dbReference>
<evidence type="ECO:0000259" key="1">
    <source>
        <dbReference type="Pfam" id="PF00725"/>
    </source>
</evidence>
<dbReference type="PANTHER" id="PTHR48075:SF5">
    <property type="entry name" value="3-HYDROXYBUTYRYL-COA DEHYDROGENASE"/>
    <property type="match status" value="1"/>
</dbReference>
<proteinExistence type="predicted"/>
<dbReference type="KEGG" id="fuv:JR347_05870"/>
<dbReference type="RefSeq" id="WP_205723119.1">
    <property type="nucleotide sequence ID" value="NZ_CP070608.1"/>
</dbReference>
<dbReference type="InterPro" id="IPR008927">
    <property type="entry name" value="6-PGluconate_DH-like_C_sf"/>
</dbReference>
<dbReference type="InterPro" id="IPR006108">
    <property type="entry name" value="3HC_DH_C"/>
</dbReference>
<protein>
    <submittedName>
        <fullName evidence="2">3-hydroxyacyl-CoA dehydrogenase</fullName>
    </submittedName>
</protein>